<evidence type="ECO:0000256" key="5">
    <source>
        <dbReference type="ARBA" id="ARBA00023141"/>
    </source>
</evidence>
<feature type="binding site" evidence="6">
    <location>
        <position position="237"/>
    </location>
    <ligand>
        <name>shikimate</name>
        <dbReference type="ChEBI" id="CHEBI:36208"/>
    </ligand>
</feature>
<feature type="active site" description="Proton acceptor" evidence="6">
    <location>
        <position position="66"/>
    </location>
</feature>
<feature type="binding site" evidence="6">
    <location>
        <begin position="15"/>
        <end position="17"/>
    </location>
    <ligand>
        <name>shikimate</name>
        <dbReference type="ChEBI" id="CHEBI:36208"/>
    </ligand>
</feature>
<dbReference type="GO" id="GO:0004764">
    <property type="term" value="F:shikimate 3-dehydrogenase (NADP+) activity"/>
    <property type="evidence" value="ECO:0007669"/>
    <property type="project" value="UniProtKB-EC"/>
</dbReference>
<gene>
    <name evidence="6 10" type="primary">aroE</name>
    <name evidence="10" type="ORF">LPQ35_03720</name>
</gene>
<dbReference type="PANTHER" id="PTHR21089">
    <property type="entry name" value="SHIKIMATE DEHYDROGENASE"/>
    <property type="match status" value="1"/>
</dbReference>
<dbReference type="EC" id="1.1.1.25" evidence="1 6"/>
<sequence>MTDVFGVIGFPIKHSLSPVMHNAALKRLNYDGIYVPFEVKPEELETAVSGMKSLNIKGINVTIPHKEKIIEFFNPEKEVQEIGAANTVDLKSGKCYNTDVYGILEAINAAEIEVNGLKVLIVGAGGAAKASIYALRDTSRVYITNRTETKGRAVAGKFGAEFVPLHALERHKFDLIVNATPLGMKGFQSAMPVPLSLIKKALAVFDMVYNPPSTPLVSAGRKFGCRIVSGIDMLVYQGARAFEIFTGQKAPVDVMKKAVISEIENIG</sequence>
<comment type="similarity">
    <text evidence="6">Belongs to the shikimate dehydrogenase family.</text>
</comment>
<evidence type="ECO:0000313" key="11">
    <source>
        <dbReference type="Proteomes" id="UP001492541"/>
    </source>
</evidence>
<evidence type="ECO:0000256" key="2">
    <source>
        <dbReference type="ARBA" id="ARBA00022605"/>
    </source>
</evidence>
<dbReference type="EMBL" id="CP087714">
    <property type="protein sequence ID" value="XAT64487.1"/>
    <property type="molecule type" value="Genomic_DNA"/>
</dbReference>
<feature type="binding site" evidence="6">
    <location>
        <position position="209"/>
    </location>
    <ligand>
        <name>shikimate</name>
        <dbReference type="ChEBI" id="CHEBI:36208"/>
    </ligand>
</feature>
<keyword evidence="4 6" id="KW-0560">Oxidoreductase</keyword>
<dbReference type="HAMAP" id="MF_00222">
    <property type="entry name" value="Shikimate_DH_AroE"/>
    <property type="match status" value="1"/>
</dbReference>
<dbReference type="GeneID" id="90448763"/>
<feature type="binding site" evidence="6">
    <location>
        <position position="99"/>
    </location>
    <ligand>
        <name>shikimate</name>
        <dbReference type="ChEBI" id="CHEBI:36208"/>
    </ligand>
</feature>
<evidence type="ECO:0000259" key="9">
    <source>
        <dbReference type="Pfam" id="PF18317"/>
    </source>
</evidence>
<reference evidence="10 11" key="1">
    <citation type="submission" date="2021-11" db="EMBL/GenBank/DDBJ databases">
        <title>Whole genome of Geoglobus acetivorans.</title>
        <authorList>
            <person name="Liu D."/>
        </authorList>
    </citation>
    <scope>NUCLEOTIDE SEQUENCE [LARGE SCALE GENOMIC DNA]</scope>
    <source>
        <strain evidence="10 11">SBH6</strain>
    </source>
</reference>
<dbReference type="SUPFAM" id="SSF53223">
    <property type="entry name" value="Aminoacid dehydrogenase-like, N-terminal domain"/>
    <property type="match status" value="1"/>
</dbReference>
<dbReference type="InterPro" id="IPR046346">
    <property type="entry name" value="Aminoacid_DH-like_N_sf"/>
</dbReference>
<dbReference type="InterPro" id="IPR022893">
    <property type="entry name" value="Shikimate_DH_fam"/>
</dbReference>
<feature type="binding site" evidence="6">
    <location>
        <begin position="123"/>
        <end position="127"/>
    </location>
    <ligand>
        <name>NADP(+)</name>
        <dbReference type="ChEBI" id="CHEBI:58349"/>
    </ligand>
</feature>
<keyword evidence="11" id="KW-1185">Reference proteome</keyword>
<comment type="function">
    <text evidence="6">Involved in the biosynthesis of the chorismate, which leads to the biosynthesis of aromatic amino acids. Catalyzes the reversible NADPH linked reduction of 3-dehydroshikimate (DHSA) to yield shikimate (SA).</text>
</comment>
<comment type="caution">
    <text evidence="6">Lacks conserved residue(s) required for the propagation of feature annotation.</text>
</comment>
<dbReference type="Gene3D" id="3.40.50.720">
    <property type="entry name" value="NAD(P)-binding Rossmann-like Domain"/>
    <property type="match status" value="1"/>
</dbReference>
<dbReference type="InterPro" id="IPR006151">
    <property type="entry name" value="Shikm_DH/Glu-tRNA_Rdtase"/>
</dbReference>
<dbReference type="Gene3D" id="3.40.50.10860">
    <property type="entry name" value="Leucine Dehydrogenase, chain A, domain 1"/>
    <property type="match status" value="1"/>
</dbReference>
<keyword evidence="3 6" id="KW-0521">NADP</keyword>
<dbReference type="Pfam" id="PF18317">
    <property type="entry name" value="SDH_C"/>
    <property type="match status" value="1"/>
</dbReference>
<dbReference type="RefSeq" id="WP_193805831.1">
    <property type="nucleotide sequence ID" value="NZ_CP087714.1"/>
</dbReference>
<feature type="binding site" evidence="6">
    <location>
        <position position="62"/>
    </location>
    <ligand>
        <name>shikimate</name>
        <dbReference type="ChEBI" id="CHEBI:36208"/>
    </ligand>
</feature>
<dbReference type="InterPro" id="IPR011342">
    <property type="entry name" value="Shikimate_DH"/>
</dbReference>
<dbReference type="Pfam" id="PF01488">
    <property type="entry name" value="Shikimate_DH"/>
    <property type="match status" value="1"/>
</dbReference>
<evidence type="ECO:0000259" key="7">
    <source>
        <dbReference type="Pfam" id="PF01488"/>
    </source>
</evidence>
<protein>
    <recommendedName>
        <fullName evidence="1 6">Shikimate dehydrogenase (NADP(+))</fullName>
        <shortName evidence="6">SDH</shortName>
        <ecNumber evidence="1 6">1.1.1.25</ecNumber>
    </recommendedName>
</protein>
<dbReference type="NCBIfam" id="TIGR00507">
    <property type="entry name" value="aroE"/>
    <property type="match status" value="1"/>
</dbReference>
<dbReference type="SUPFAM" id="SSF51735">
    <property type="entry name" value="NAD(P)-binding Rossmann-fold domains"/>
    <property type="match status" value="1"/>
</dbReference>
<evidence type="ECO:0000256" key="4">
    <source>
        <dbReference type="ARBA" id="ARBA00023002"/>
    </source>
</evidence>
<feature type="domain" description="SDH C-terminal" evidence="9">
    <location>
        <begin position="230"/>
        <end position="259"/>
    </location>
</feature>
<evidence type="ECO:0000259" key="8">
    <source>
        <dbReference type="Pfam" id="PF08501"/>
    </source>
</evidence>
<feature type="domain" description="Shikimate dehydrogenase substrate binding N-terminal" evidence="8">
    <location>
        <begin position="7"/>
        <end position="88"/>
    </location>
</feature>
<dbReference type="CDD" id="cd01065">
    <property type="entry name" value="NAD_bind_Shikimate_DH"/>
    <property type="match status" value="1"/>
</dbReference>
<dbReference type="Pfam" id="PF08501">
    <property type="entry name" value="Shikimate_dh_N"/>
    <property type="match status" value="1"/>
</dbReference>
<evidence type="ECO:0000313" key="10">
    <source>
        <dbReference type="EMBL" id="XAT64487.1"/>
    </source>
</evidence>
<name>A0ABZ3H4Y3_GEOAI</name>
<evidence type="ECO:0000256" key="6">
    <source>
        <dbReference type="HAMAP-Rule" id="MF_00222"/>
    </source>
</evidence>
<keyword evidence="2 6" id="KW-0028">Amino-acid biosynthesis</keyword>
<comment type="catalytic activity">
    <reaction evidence="6">
        <text>shikimate + NADP(+) = 3-dehydroshikimate + NADPH + H(+)</text>
        <dbReference type="Rhea" id="RHEA:17737"/>
        <dbReference type="ChEBI" id="CHEBI:15378"/>
        <dbReference type="ChEBI" id="CHEBI:16630"/>
        <dbReference type="ChEBI" id="CHEBI:36208"/>
        <dbReference type="ChEBI" id="CHEBI:57783"/>
        <dbReference type="ChEBI" id="CHEBI:58349"/>
        <dbReference type="EC" id="1.1.1.25"/>
    </reaction>
</comment>
<feature type="binding site" evidence="6">
    <location>
        <begin position="145"/>
        <end position="150"/>
    </location>
    <ligand>
        <name>NADP(+)</name>
        <dbReference type="ChEBI" id="CHEBI:58349"/>
    </ligand>
</feature>
<evidence type="ECO:0000256" key="3">
    <source>
        <dbReference type="ARBA" id="ARBA00022857"/>
    </source>
</evidence>
<comment type="subunit">
    <text evidence="6">Homodimer.</text>
</comment>
<feature type="domain" description="Quinate/shikimate 5-dehydrogenase/glutamyl-tRNA reductase" evidence="7">
    <location>
        <begin position="113"/>
        <end position="180"/>
    </location>
</feature>
<dbReference type="InterPro" id="IPR013708">
    <property type="entry name" value="Shikimate_DH-bd_N"/>
</dbReference>
<dbReference type="InterPro" id="IPR036291">
    <property type="entry name" value="NAD(P)-bd_dom_sf"/>
</dbReference>
<feature type="binding site" evidence="6">
    <location>
        <position position="207"/>
    </location>
    <ligand>
        <name>NADP(+)</name>
        <dbReference type="ChEBI" id="CHEBI:58349"/>
    </ligand>
</feature>
<organism evidence="10 11">
    <name type="scientific">Geoglobus acetivorans</name>
    <dbReference type="NCBI Taxonomy" id="565033"/>
    <lineage>
        <taxon>Archaea</taxon>
        <taxon>Methanobacteriati</taxon>
        <taxon>Methanobacteriota</taxon>
        <taxon>Archaeoglobi</taxon>
        <taxon>Archaeoglobales</taxon>
        <taxon>Archaeoglobaceae</taxon>
        <taxon>Geoglobus</taxon>
    </lineage>
</organism>
<proteinExistence type="inferred from homology"/>
<evidence type="ECO:0000256" key="1">
    <source>
        <dbReference type="ARBA" id="ARBA00012962"/>
    </source>
</evidence>
<comment type="pathway">
    <text evidence="6">Metabolic intermediate biosynthesis; chorismate biosynthesis; chorismate from D-erythrose 4-phosphate and phosphoenolpyruvate: step 4/7.</text>
</comment>
<accession>A0ABZ3H4Y3</accession>
<dbReference type="Proteomes" id="UP001492541">
    <property type="component" value="Chromosome"/>
</dbReference>
<dbReference type="InterPro" id="IPR041121">
    <property type="entry name" value="SDH_C"/>
</dbReference>
<feature type="binding site" evidence="6">
    <location>
        <position position="230"/>
    </location>
    <ligand>
        <name>NADP(+)</name>
        <dbReference type="ChEBI" id="CHEBI:58349"/>
    </ligand>
</feature>
<feature type="binding site" evidence="6">
    <location>
        <position position="86"/>
    </location>
    <ligand>
        <name>shikimate</name>
        <dbReference type="ChEBI" id="CHEBI:36208"/>
    </ligand>
</feature>
<dbReference type="PANTHER" id="PTHR21089:SF1">
    <property type="entry name" value="BIFUNCTIONAL 3-DEHYDROQUINATE DEHYDRATASE_SHIKIMATE DEHYDROGENASE, CHLOROPLASTIC"/>
    <property type="match status" value="1"/>
</dbReference>
<keyword evidence="5 6" id="KW-0057">Aromatic amino acid biosynthesis</keyword>